<dbReference type="Proteomes" id="UP000184255">
    <property type="component" value="Unassembled WGS sequence"/>
</dbReference>
<keyword evidence="6" id="KW-1185">Reference proteome</keyword>
<evidence type="ECO:0000256" key="4">
    <source>
        <dbReference type="SAM" id="MobiDB-lite"/>
    </source>
</evidence>
<organism evidence="5 6">
    <name type="scientific">Fusarium mangiferae</name>
    <name type="common">Mango malformation disease fungus</name>
    <dbReference type="NCBI Taxonomy" id="192010"/>
    <lineage>
        <taxon>Eukaryota</taxon>
        <taxon>Fungi</taxon>
        <taxon>Dikarya</taxon>
        <taxon>Ascomycota</taxon>
        <taxon>Pezizomycotina</taxon>
        <taxon>Sordariomycetes</taxon>
        <taxon>Hypocreomycetidae</taxon>
        <taxon>Hypocreales</taxon>
        <taxon>Nectriaceae</taxon>
        <taxon>Fusarium</taxon>
        <taxon>Fusarium fujikuroi species complex</taxon>
    </lineage>
</organism>
<dbReference type="Gene3D" id="1.25.40.20">
    <property type="entry name" value="Ankyrin repeat-containing domain"/>
    <property type="match status" value="2"/>
</dbReference>
<dbReference type="PANTHER" id="PTHR24198:SF165">
    <property type="entry name" value="ANKYRIN REPEAT-CONTAINING PROTEIN-RELATED"/>
    <property type="match status" value="1"/>
</dbReference>
<feature type="repeat" description="ANK" evidence="3">
    <location>
        <begin position="403"/>
        <end position="435"/>
    </location>
</feature>
<dbReference type="PANTHER" id="PTHR24198">
    <property type="entry name" value="ANKYRIN REPEAT AND PROTEIN KINASE DOMAIN-CONTAINING PROTEIN"/>
    <property type="match status" value="1"/>
</dbReference>
<dbReference type="PROSITE" id="PS50088">
    <property type="entry name" value="ANK_REPEAT"/>
    <property type="match status" value="4"/>
</dbReference>
<dbReference type="InterPro" id="IPR002110">
    <property type="entry name" value="Ankyrin_rpt"/>
</dbReference>
<dbReference type="Pfam" id="PF00023">
    <property type="entry name" value="Ank"/>
    <property type="match status" value="1"/>
</dbReference>
<accession>A0A1L7UDC4</accession>
<dbReference type="InterPro" id="IPR036770">
    <property type="entry name" value="Ankyrin_rpt-contain_sf"/>
</dbReference>
<dbReference type="Pfam" id="PF12796">
    <property type="entry name" value="Ank_2"/>
    <property type="match status" value="2"/>
</dbReference>
<feature type="repeat" description="ANK" evidence="3">
    <location>
        <begin position="436"/>
        <end position="468"/>
    </location>
</feature>
<dbReference type="RefSeq" id="XP_041690316.1">
    <property type="nucleotide sequence ID" value="XM_041824880.1"/>
</dbReference>
<dbReference type="VEuPathDB" id="FungiDB:FMAN_15292"/>
<evidence type="ECO:0000313" key="5">
    <source>
        <dbReference type="EMBL" id="CVL07152.1"/>
    </source>
</evidence>
<dbReference type="EMBL" id="FCQH01000019">
    <property type="protein sequence ID" value="CVL07152.1"/>
    <property type="molecule type" value="Genomic_DNA"/>
</dbReference>
<evidence type="ECO:0000256" key="1">
    <source>
        <dbReference type="ARBA" id="ARBA00022737"/>
    </source>
</evidence>
<name>A0A1L7UDC4_FUSMA</name>
<feature type="region of interest" description="Disordered" evidence="4">
    <location>
        <begin position="859"/>
        <end position="913"/>
    </location>
</feature>
<evidence type="ECO:0000313" key="6">
    <source>
        <dbReference type="Proteomes" id="UP000184255"/>
    </source>
</evidence>
<feature type="repeat" description="ANK" evidence="3">
    <location>
        <begin position="500"/>
        <end position="525"/>
    </location>
</feature>
<reference evidence="6" key="1">
    <citation type="journal article" date="2016" name="Genome Biol. Evol.">
        <title>Comparative 'omics' of the Fusarium fujikuroi species complex highlights differences in genetic potential and metabolite synthesis.</title>
        <authorList>
            <person name="Niehaus E.-M."/>
            <person name="Muensterkoetter M."/>
            <person name="Proctor R.H."/>
            <person name="Brown D.W."/>
            <person name="Sharon A."/>
            <person name="Idan Y."/>
            <person name="Oren-Young L."/>
            <person name="Sieber C.M."/>
            <person name="Novak O."/>
            <person name="Pencik A."/>
            <person name="Tarkowska D."/>
            <person name="Hromadova K."/>
            <person name="Freeman S."/>
            <person name="Maymon M."/>
            <person name="Elazar M."/>
            <person name="Youssef S.A."/>
            <person name="El-Shabrawy E.S.M."/>
            <person name="Shalaby A.B.A."/>
            <person name="Houterman P."/>
            <person name="Brock N.L."/>
            <person name="Burkhardt I."/>
            <person name="Tsavkelova E.A."/>
            <person name="Dickschat J.S."/>
            <person name="Galuszka P."/>
            <person name="Gueldener U."/>
            <person name="Tudzynski B."/>
        </authorList>
    </citation>
    <scope>NUCLEOTIDE SEQUENCE [LARGE SCALE GENOMIC DNA]</scope>
    <source>
        <strain evidence="6">MRC7560</strain>
    </source>
</reference>
<dbReference type="SMART" id="SM00248">
    <property type="entry name" value="ANK"/>
    <property type="match status" value="9"/>
</dbReference>
<keyword evidence="2 3" id="KW-0040">ANK repeat</keyword>
<feature type="repeat" description="ANK" evidence="3">
    <location>
        <begin position="597"/>
        <end position="629"/>
    </location>
</feature>
<dbReference type="AlphaFoldDB" id="A0A1L7UDC4"/>
<dbReference type="GeneID" id="65094534"/>
<gene>
    <name evidence="5" type="ORF">FMAN_15292</name>
</gene>
<evidence type="ECO:0000256" key="2">
    <source>
        <dbReference type="ARBA" id="ARBA00023043"/>
    </source>
</evidence>
<comment type="caution">
    <text evidence="5">The sequence shown here is derived from an EMBL/GenBank/DDBJ whole genome shotgun (WGS) entry which is preliminary data.</text>
</comment>
<protein>
    <submittedName>
        <fullName evidence="5">Uncharacterized protein</fullName>
    </submittedName>
</protein>
<proteinExistence type="predicted"/>
<sequence length="1129" mass="128103">MIVRELRELGEDLTRLHIAAEEHMGAIREDISHYIDSEMARVRLKLCLSDEVCSVVRAKLAQNTNRTYLWVSLVFREIERSRGKTVKKILKMIDDLPNTVEGIYETILEDVEDREETENLFMIIQAAKRPLSLSEIDVAMELTGELTRYEDLDLEGDEGRMEYIRQASCLLVLVDENKLYFIHETVSDFLSTAPGPAKVKLGSELGSRPWKSTISRKDSHATLAKLCLAFLQLEDFTKAGLRLQLLYKYKDTGHPKTTDFPWTIKSYHLGSMESLVKRLVNGEMLPDGTISVDLTKSVSVHPNHPFGEHLKEIKARFSFLEYAATYWHIHVVEADMEPDDFMLSLFDIDSPQYATWLPIYWQTAPRYERAHLSASILALCFGHRRALSRLIANGLAVDERDPFGQTALHWAAKRASREDLEFLISQKAVVDAADSFGRTPLMEAVIAQKQAHVAILLDHDADPNLQDHMGLRPIHMAQNSVEIAANLLDKGAEIEPMDRVGRCPIDFAAEGSHINVLKLLIDRGALPQPWTVFKAEEWQNKEIKSILRGRMRELSVAAERNAPPTVQMLKSIKSNDTGKLQAVLDRHADVLAATDSEGNNALHVAATKCSVEVACLLVQRGIDPNAVNKAGVNAQFFAQVADNQPMIAYLREVGVQGFCNAKSNEEDVISELRAHTQILKIPPLVAAIRLGAADIVLRLLEEGENVNQTWGPLQKTPIFAAIERDQKLIIDVLLGFGADLDSRNFLQQNLLHRCILTTGSPSLADFLVQRNVSINHFDYHGMHPLDYARKLGLEEVQQVIQHRRDDELRSVSLQELDVLDVSHFITAATSLLQAQRRGMDVCKFSNRLLRRRPQPGVPEELVFWEDPAPNPDEQMTDPVTSSPGNVSRIPYRSSQGDSLEEHADPEQDEPVSVNKDTIPRWFEPQLQAAAVIFYNLLSDKAELSKDQVVRDMNRGSPTVGDLLSILEVWKLLADEVPDMVDPYQRPEKLGLNDGEDHWPTLDRLLNFFCNRVTDHGDDDIANNDNRDNSDAEKIRAVDNMEQKNLRQIVTELNSRRKDPMMLYLRYLEGRDSDDEEMYLTDEEMQEKILDEAAARRTQKPWNRYTYLFVHERIRKGVRAYVHDYNALTP</sequence>
<dbReference type="PROSITE" id="PS50297">
    <property type="entry name" value="ANK_REP_REGION"/>
    <property type="match status" value="3"/>
</dbReference>
<keyword evidence="1" id="KW-0677">Repeat</keyword>
<evidence type="ECO:0000256" key="3">
    <source>
        <dbReference type="PROSITE-ProRule" id="PRU00023"/>
    </source>
</evidence>
<dbReference type="SUPFAM" id="SSF48403">
    <property type="entry name" value="Ankyrin repeat"/>
    <property type="match status" value="2"/>
</dbReference>